<gene>
    <name evidence="1" type="ORF">ABT39_MTgene3905</name>
</gene>
<sequence length="60" mass="6284">MCGLESGEGKPKLSGVSIGFSLSGLSVRTYLPSVGLSILSSWVGLRTSLIVWCHPPNLVP</sequence>
<keyword evidence="1" id="KW-0496">Mitochondrion</keyword>
<protein>
    <submittedName>
        <fullName evidence="1">Uncharacterized protein</fullName>
    </submittedName>
</protein>
<proteinExistence type="predicted"/>
<evidence type="ECO:0000313" key="1">
    <source>
        <dbReference type="EMBL" id="KUM49356.1"/>
    </source>
</evidence>
<comment type="caution">
    <text evidence="1">The sequence shown here is derived from an EMBL/GenBank/DDBJ whole genome shotgun (WGS) entry which is preliminary data.</text>
</comment>
<dbReference type="EMBL" id="LKAM01000003">
    <property type="protein sequence ID" value="KUM49356.1"/>
    <property type="molecule type" value="Genomic_DNA"/>
</dbReference>
<name>A0A117NI38_PICGL</name>
<organism evidence="1">
    <name type="scientific">Picea glauca</name>
    <name type="common">White spruce</name>
    <name type="synonym">Pinus glauca</name>
    <dbReference type="NCBI Taxonomy" id="3330"/>
    <lineage>
        <taxon>Eukaryota</taxon>
        <taxon>Viridiplantae</taxon>
        <taxon>Streptophyta</taxon>
        <taxon>Embryophyta</taxon>
        <taxon>Tracheophyta</taxon>
        <taxon>Spermatophyta</taxon>
        <taxon>Pinopsida</taxon>
        <taxon>Pinidae</taxon>
        <taxon>Conifers I</taxon>
        <taxon>Pinales</taxon>
        <taxon>Pinaceae</taxon>
        <taxon>Picea</taxon>
    </lineage>
</organism>
<dbReference type="AlphaFoldDB" id="A0A117NI38"/>
<reference evidence="1" key="1">
    <citation type="journal article" date="2015" name="Genome Biol. Evol.">
        <title>Organellar Genomes of White Spruce (Picea glauca): Assembly and Annotation.</title>
        <authorList>
            <person name="Jackman S.D."/>
            <person name="Warren R.L."/>
            <person name="Gibb E.A."/>
            <person name="Vandervalk B.P."/>
            <person name="Mohamadi H."/>
            <person name="Chu J."/>
            <person name="Raymond A."/>
            <person name="Pleasance S."/>
            <person name="Coope R."/>
            <person name="Wildung M.R."/>
            <person name="Ritland C.E."/>
            <person name="Bousquet J."/>
            <person name="Jones S.J."/>
            <person name="Bohlmann J."/>
            <person name="Birol I."/>
        </authorList>
    </citation>
    <scope>NUCLEOTIDE SEQUENCE [LARGE SCALE GENOMIC DNA]</scope>
    <source>
        <tissue evidence="1">Flushing bud</tissue>
    </source>
</reference>
<accession>A0A117NI38</accession>
<geneLocation type="mitochondrion" evidence="1"/>